<feature type="repeat" description="LDL-receptor class B" evidence="11">
    <location>
        <begin position="1127"/>
        <end position="1169"/>
    </location>
</feature>
<dbReference type="SUPFAM" id="SSF57196">
    <property type="entry name" value="EGF/Laminin"/>
    <property type="match status" value="4"/>
</dbReference>
<dbReference type="EnsemblMetazoa" id="XM_038213867.1">
    <property type="protein sequence ID" value="XP_038069795.1"/>
    <property type="gene ID" value="LOC119738884"/>
</dbReference>
<comment type="subcellular location">
    <subcellularLocation>
        <location evidence="1">Membrane</location>
        <topology evidence="1">Single-pass membrane protein</topology>
    </subcellularLocation>
</comment>
<evidence type="ECO:0000256" key="12">
    <source>
        <dbReference type="SAM" id="MobiDB-lite"/>
    </source>
</evidence>
<feature type="repeat" description="LDL-receptor class B" evidence="11">
    <location>
        <begin position="425"/>
        <end position="467"/>
    </location>
</feature>
<organism evidence="16 17">
    <name type="scientific">Patiria miniata</name>
    <name type="common">Bat star</name>
    <name type="synonym">Asterina miniata</name>
    <dbReference type="NCBI Taxonomy" id="46514"/>
    <lineage>
        <taxon>Eukaryota</taxon>
        <taxon>Metazoa</taxon>
        <taxon>Echinodermata</taxon>
        <taxon>Eleutherozoa</taxon>
        <taxon>Asterozoa</taxon>
        <taxon>Asteroidea</taxon>
        <taxon>Valvatacea</taxon>
        <taxon>Valvatida</taxon>
        <taxon>Asterinidae</taxon>
        <taxon>Patiria</taxon>
    </lineage>
</organism>
<dbReference type="PANTHER" id="PTHR46513:SF41">
    <property type="entry name" value="LOW-DENSITY LIPOPROTEIN RECEPTOR-RELATED PROTEIN"/>
    <property type="match status" value="1"/>
</dbReference>
<dbReference type="InterPro" id="IPR036055">
    <property type="entry name" value="LDL_receptor-like_sf"/>
</dbReference>
<keyword evidence="7 10" id="KW-1015">Disulfide bond</keyword>
<reference evidence="16" key="1">
    <citation type="submission" date="2022-11" db="UniProtKB">
        <authorList>
            <consortium name="EnsemblMetazoa"/>
        </authorList>
    </citation>
    <scope>IDENTIFICATION</scope>
</reference>
<dbReference type="InterPro" id="IPR000742">
    <property type="entry name" value="EGF"/>
</dbReference>
<dbReference type="OrthoDB" id="72419at2759"/>
<feature type="region of interest" description="Disordered" evidence="12">
    <location>
        <begin position="1571"/>
        <end position="1590"/>
    </location>
</feature>
<feature type="compositionally biased region" description="Polar residues" evidence="12">
    <location>
        <begin position="1451"/>
        <end position="1470"/>
    </location>
</feature>
<dbReference type="Gene3D" id="2.120.10.30">
    <property type="entry name" value="TolB, C-terminal domain"/>
    <property type="match status" value="4"/>
</dbReference>
<comment type="caution">
    <text evidence="10">Lacks conserved residue(s) required for the propagation of feature annotation.</text>
</comment>
<dbReference type="OMA" id="VNPCKVN"/>
<evidence type="ECO:0000313" key="16">
    <source>
        <dbReference type="EnsemblMetazoa" id="XP_038069795.1"/>
    </source>
</evidence>
<feature type="repeat" description="LDL-receptor class B" evidence="11">
    <location>
        <begin position="204"/>
        <end position="246"/>
    </location>
</feature>
<dbReference type="Pfam" id="PF00057">
    <property type="entry name" value="Ldl_recept_a"/>
    <property type="match status" value="3"/>
</dbReference>
<sequence length="1648" mass="184926">MARLWILVFVCCLRAQIRALPPELVFANRKDIRILNFGMSNDSDVTMTTESSVIIGNLEDAAAMDYLYSEQLIFWTDVSIEMIKRTRYNGSQIQEDVISTDVKAPDGLACDWVGRKIYWTNTETNRIEVSELDGQSRKVLYWQHLDQPRAIVVHPERGLLFWTDWGEIPKIERAGMDGSENYRMVIIDTNIFWPNGLTLDYDASKLYWADAKYSYIHRCDFDGGNREQVLQGSLPHPFALTLFEDTLYWTDWETHSIHACDKIDGGNLRVVHEDLFSPMDIHSFSALRQKEVSRPCAVNNGGCSHLCLMSPDPPYYACACPTGVRLQSDGYTCADGAQEILILARRRDIRKISLDTPDYTDIIVPLDDIQHAVAIDYDPVEGFIYWTDNDVKAIRRAKLDGSASEYIVTSDIDHSEGIAIDWIARNLYWTVTGTDRIEVSRLNGTSRKVLISEGLDEPRAIAVDPLAGLMYWSDWGETPKIERASLDGTGRSVLINTSISWPNGIAIDHEGGKIYWGDGKEDRIEVVDMDGRNRRVLVDNEIPHIFGFSLLGDFIYWTDWQRRTIERVNKHTGEDRQMIMETSDVMGLTASSVRGIRGHNPCGDNNGGCSHLCFYLPPGNTCSCPIGYELLADQRTCIVPEAFLLFSLASDIRRISLETNHNDVEIPLTGVKEAGALDFDINDNRIYWSDIDAKTISRAFLNGSGVENVIEFGLSFPEGMAIDWVAHNIYFSDTGTDRIEVARLDGSARRVLVWERVQSPRSIALHPSEGYMYWSDFSGQAQIERAYMDGTHRSVIYRGGRANGLTIDYLEKRLYWTSLDTNTIESADLIGGNRRRVIPDDLPHPFGLTQYEDYIYWADWNTQSIERANKTNGQNRTLIQDGLEYVLDILVFHSSRQSGWNECAVNNGGCQYLCLSHPNDTTGEWDYVCECPTHYTLNEDQRTCTPPDTFLLFSQKNTISRMAVDYKESPDVVLPIYNPKRNIRAIEYDAEEKRVYWINGRAKTIRRSYDNGVQPEVFIDTSDPPVYNPYDITIDPYTRMMFWTCSETNTIRITRLDGTSVGVVKGDDNQKPRAIALLPEKGLMFWTNVVRTQHKIERASYDGTEHTVLFSANLGELGPMTADPASEMLFWVDTLLKRIESAHISGSDRRTLVEDHILLPVGIAVLGEHLYWVDKQAEIIARVNKHTGSGWVRIQGETSYLTDIQAVGTPMQADHPCIDDNGGCSHICIAMGDGQSRCSCPLDLVLQEDESTCGDPPTCSTKEFTCVSDSNLCVPLSWRCDSDFDCDDHSDEEDCPFCKPNEFRCDNGQCIDLVLRCNSKNDCSDDSDEQYCTAPCKANQYECSNKQCVDVEEPACDGIRHCYDGSDEKNCDDNPDDVPTVNKPAEMSGAVIGSIVALIFVIFIVIGIIIIFRHCRCAAQQGGGAGRGAADNGQYSTVLMVNQLGGRDSSSKYLSGSARGSNPKSTNLHSCANGKSGSSSSCGGLFERAHPTGASSCSSEMMSVSGNSNYPKETLNPPPSPVTDRSQCMADLYYPPQNPTTSRSYRHYKMRNIPPPPTPCSTDFCEDSEPYVKTPHHQKHHAARRKRGNKYYTNVTNFDVAYDPEPHPPPPTPIMSDNNYESCPPSPSTERSFFNPYPPPPSPATDST</sequence>
<feature type="repeat" description="LDL-receptor class B" evidence="11">
    <location>
        <begin position="727"/>
        <end position="769"/>
    </location>
</feature>
<feature type="repeat" description="LDL-receptor class B" evidence="11">
    <location>
        <begin position="512"/>
        <end position="554"/>
    </location>
</feature>
<keyword evidence="13" id="KW-0812">Transmembrane</keyword>
<feature type="repeat" description="LDL-receptor class B" evidence="11">
    <location>
        <begin position="71"/>
        <end position="114"/>
    </location>
</feature>
<dbReference type="SUPFAM" id="SSF63825">
    <property type="entry name" value="YWTD domain"/>
    <property type="match status" value="4"/>
</dbReference>
<evidence type="ECO:0000256" key="11">
    <source>
        <dbReference type="PROSITE-ProRule" id="PRU00461"/>
    </source>
</evidence>
<dbReference type="FunFam" id="4.10.400.10:FF:000034">
    <property type="entry name" value="Low-density lipoprotein receptor-related protein 2"/>
    <property type="match status" value="1"/>
</dbReference>
<feature type="repeat" description="LDL-receptor class B" evidence="11">
    <location>
        <begin position="158"/>
        <end position="203"/>
    </location>
</feature>
<dbReference type="Gene3D" id="2.10.25.10">
    <property type="entry name" value="Laminin"/>
    <property type="match status" value="1"/>
</dbReference>
<feature type="domain" description="EGF-like" evidence="15">
    <location>
        <begin position="601"/>
        <end position="638"/>
    </location>
</feature>
<feature type="transmembrane region" description="Helical" evidence="13">
    <location>
        <begin position="1390"/>
        <end position="1412"/>
    </location>
</feature>
<dbReference type="PANTHER" id="PTHR46513">
    <property type="entry name" value="VITELLOGENIN RECEPTOR-LIKE PROTEIN-RELATED-RELATED"/>
    <property type="match status" value="1"/>
</dbReference>
<feature type="compositionally biased region" description="Low complexity" evidence="12">
    <location>
        <begin position="1496"/>
        <end position="1509"/>
    </location>
</feature>
<dbReference type="GO" id="GO:0006897">
    <property type="term" value="P:endocytosis"/>
    <property type="evidence" value="ECO:0007669"/>
    <property type="project" value="UniProtKB-KW"/>
</dbReference>
<keyword evidence="6 13" id="KW-0472">Membrane</keyword>
<feature type="disulfide bond" evidence="10">
    <location>
        <begin position="1280"/>
        <end position="1295"/>
    </location>
</feature>
<dbReference type="PROSITE" id="PS50068">
    <property type="entry name" value="LDLRA_2"/>
    <property type="match status" value="3"/>
</dbReference>
<feature type="repeat" description="LDL-receptor class B" evidence="11">
    <location>
        <begin position="993"/>
        <end position="1038"/>
    </location>
</feature>
<feature type="compositionally biased region" description="Pro residues" evidence="12">
    <location>
        <begin position="1636"/>
        <end position="1648"/>
    </location>
</feature>
<dbReference type="Pfam" id="PF00058">
    <property type="entry name" value="Ldl_recept_b"/>
    <property type="match status" value="9"/>
</dbReference>
<feature type="chain" id="PRO_5037274440" description="EGF-like domain-containing protein" evidence="14">
    <location>
        <begin position="20"/>
        <end position="1648"/>
    </location>
</feature>
<evidence type="ECO:0000256" key="4">
    <source>
        <dbReference type="ARBA" id="ARBA00022729"/>
    </source>
</evidence>
<keyword evidence="9" id="KW-0325">Glycoprotein</keyword>
<feature type="region of interest" description="Disordered" evidence="12">
    <location>
        <begin position="1496"/>
        <end position="1523"/>
    </location>
</feature>
<dbReference type="Pfam" id="PF14670">
    <property type="entry name" value="FXa_inhibition"/>
    <property type="match status" value="3"/>
</dbReference>
<dbReference type="SUPFAM" id="SSF57424">
    <property type="entry name" value="LDL receptor-like module"/>
    <property type="match status" value="3"/>
</dbReference>
<feature type="repeat" description="LDL-receptor class B" evidence="11">
    <location>
        <begin position="812"/>
        <end position="854"/>
    </location>
</feature>
<dbReference type="PRINTS" id="PR00261">
    <property type="entry name" value="LDLRECEPTOR"/>
</dbReference>
<evidence type="ECO:0000256" key="3">
    <source>
        <dbReference type="ARBA" id="ARBA00022583"/>
    </source>
</evidence>
<feature type="domain" description="EGF-like" evidence="15">
    <location>
        <begin position="902"/>
        <end position="945"/>
    </location>
</feature>
<evidence type="ECO:0000256" key="6">
    <source>
        <dbReference type="ARBA" id="ARBA00023136"/>
    </source>
</evidence>
<dbReference type="InterPro" id="IPR023415">
    <property type="entry name" value="LDLR_class-A_CS"/>
</dbReference>
<evidence type="ECO:0000256" key="9">
    <source>
        <dbReference type="ARBA" id="ARBA00023180"/>
    </source>
</evidence>
<evidence type="ECO:0000259" key="15">
    <source>
        <dbReference type="SMART" id="SM00181"/>
    </source>
</evidence>
<dbReference type="InterPro" id="IPR011042">
    <property type="entry name" value="6-blade_b-propeller_TolB-like"/>
</dbReference>
<evidence type="ECO:0000256" key="8">
    <source>
        <dbReference type="ARBA" id="ARBA00023170"/>
    </source>
</evidence>
<keyword evidence="3" id="KW-0254">Endocytosis</keyword>
<feature type="repeat" description="LDL-receptor class B" evidence="11">
    <location>
        <begin position="115"/>
        <end position="157"/>
    </location>
</feature>
<dbReference type="FunFam" id="2.120.10.30:FF:000241">
    <property type="entry name" value="Low-density lipoprotein receptor-related protein 6"/>
    <property type="match status" value="2"/>
</dbReference>
<feature type="disulfide bond" evidence="10">
    <location>
        <begin position="1317"/>
        <end position="1332"/>
    </location>
</feature>
<dbReference type="GeneID" id="119738884"/>
<feature type="disulfide bond" evidence="10">
    <location>
        <begin position="1336"/>
        <end position="1348"/>
    </location>
</feature>
<dbReference type="InterPro" id="IPR000033">
    <property type="entry name" value="LDLR_classB_rpt"/>
</dbReference>
<evidence type="ECO:0000313" key="17">
    <source>
        <dbReference type="Proteomes" id="UP000887568"/>
    </source>
</evidence>
<evidence type="ECO:0000256" key="10">
    <source>
        <dbReference type="PROSITE-ProRule" id="PRU00124"/>
    </source>
</evidence>
<keyword evidence="17" id="KW-1185">Reference proteome</keyword>
<accession>A0A914B065</accession>
<dbReference type="SMART" id="SM00181">
    <property type="entry name" value="EGF"/>
    <property type="match status" value="4"/>
</dbReference>
<feature type="repeat" description="LDL-receptor class B" evidence="11">
    <location>
        <begin position="468"/>
        <end position="511"/>
    </location>
</feature>
<dbReference type="CDD" id="cd00112">
    <property type="entry name" value="LDLa"/>
    <property type="match status" value="3"/>
</dbReference>
<feature type="repeat" description="LDL-receptor class B" evidence="11">
    <location>
        <begin position="382"/>
        <end position="424"/>
    </location>
</feature>
<dbReference type="PROSITE" id="PS01209">
    <property type="entry name" value="LDLRA_1"/>
    <property type="match status" value="2"/>
</dbReference>
<dbReference type="SMART" id="SM00192">
    <property type="entry name" value="LDLa"/>
    <property type="match status" value="3"/>
</dbReference>
<dbReference type="InterPro" id="IPR050778">
    <property type="entry name" value="Cueball_EGF_LRP_Nidogen"/>
</dbReference>
<keyword evidence="4 14" id="KW-0732">Signal</keyword>
<dbReference type="Gene3D" id="4.10.400.10">
    <property type="entry name" value="Low-density Lipoprotein Receptor"/>
    <property type="match status" value="3"/>
</dbReference>
<keyword evidence="8" id="KW-0675">Receptor</keyword>
<feature type="region of interest" description="Disordered" evidence="12">
    <location>
        <begin position="1450"/>
        <end position="1478"/>
    </location>
</feature>
<keyword evidence="2" id="KW-0245">EGF-like domain</keyword>
<feature type="domain" description="EGF-like" evidence="15">
    <location>
        <begin position="1216"/>
        <end position="1254"/>
    </location>
</feature>
<feature type="disulfide bond" evidence="10">
    <location>
        <begin position="1356"/>
        <end position="1371"/>
    </location>
</feature>
<dbReference type="SMART" id="SM00135">
    <property type="entry name" value="LY"/>
    <property type="match status" value="20"/>
</dbReference>
<feature type="signal peptide" evidence="14">
    <location>
        <begin position="1"/>
        <end position="19"/>
    </location>
</feature>
<evidence type="ECO:0000256" key="14">
    <source>
        <dbReference type="SAM" id="SignalP"/>
    </source>
</evidence>
<dbReference type="PROSITE" id="PS51120">
    <property type="entry name" value="LDLRB"/>
    <property type="match status" value="13"/>
</dbReference>
<protein>
    <recommendedName>
        <fullName evidence="15">EGF-like domain-containing protein</fullName>
    </recommendedName>
</protein>
<feature type="domain" description="EGF-like" evidence="15">
    <location>
        <begin position="295"/>
        <end position="334"/>
    </location>
</feature>
<keyword evidence="13" id="KW-1133">Transmembrane helix</keyword>
<dbReference type="InterPro" id="IPR002172">
    <property type="entry name" value="LDrepeatLR_classA_rpt"/>
</dbReference>
<proteinExistence type="predicted"/>
<feature type="compositionally biased region" description="Basic residues" evidence="12">
    <location>
        <begin position="1574"/>
        <end position="1589"/>
    </location>
</feature>
<feature type="repeat" description="LDL-receptor class B" evidence="11">
    <location>
        <begin position="684"/>
        <end position="726"/>
    </location>
</feature>
<evidence type="ECO:0000256" key="13">
    <source>
        <dbReference type="SAM" id="Phobius"/>
    </source>
</evidence>
<dbReference type="RefSeq" id="XP_038069795.1">
    <property type="nucleotide sequence ID" value="XM_038213867.1"/>
</dbReference>
<name>A0A914B065_PATMI</name>
<keyword evidence="5" id="KW-0677">Repeat</keyword>
<dbReference type="GO" id="GO:0016020">
    <property type="term" value="C:membrane"/>
    <property type="evidence" value="ECO:0007669"/>
    <property type="project" value="UniProtKB-SubCell"/>
</dbReference>
<feature type="region of interest" description="Disordered" evidence="12">
    <location>
        <begin position="1597"/>
        <end position="1648"/>
    </location>
</feature>
<evidence type="ECO:0000256" key="2">
    <source>
        <dbReference type="ARBA" id="ARBA00022536"/>
    </source>
</evidence>
<evidence type="ECO:0000256" key="7">
    <source>
        <dbReference type="ARBA" id="ARBA00023157"/>
    </source>
</evidence>
<dbReference type="FunFam" id="2.120.10.30:FF:000001">
    <property type="entry name" value="Low-density lipoprotein receptor-related protein 6"/>
    <property type="match status" value="2"/>
</dbReference>
<evidence type="ECO:0000256" key="5">
    <source>
        <dbReference type="ARBA" id="ARBA00022737"/>
    </source>
</evidence>
<evidence type="ECO:0000256" key="1">
    <source>
        <dbReference type="ARBA" id="ARBA00004167"/>
    </source>
</evidence>
<dbReference type="Proteomes" id="UP000887568">
    <property type="component" value="Unplaced"/>
</dbReference>
<feature type="disulfide bond" evidence="10">
    <location>
        <begin position="1298"/>
        <end position="1310"/>
    </location>
</feature>
<feature type="disulfide bond" evidence="10">
    <location>
        <begin position="1305"/>
        <end position="1323"/>
    </location>
</feature>